<feature type="transmembrane region" description="Helical" evidence="1">
    <location>
        <begin position="108"/>
        <end position="129"/>
    </location>
</feature>
<reference evidence="3" key="2">
    <citation type="journal article" date="2020" name="Curr. Biol.">
        <title>Chromatin organization in early land plants reveals an ancestral association between H3K27me3, transposons, and constitutive heterochromatin.</title>
        <authorList>
            <person name="Montgomery S.A."/>
            <person name="Tanizawa Y."/>
            <person name="Galik B."/>
            <person name="Wang N."/>
            <person name="Ito T."/>
            <person name="Mochizuki T."/>
            <person name="Akimcheva S."/>
            <person name="Bowman J.L."/>
            <person name="Cognat V."/>
            <person name="Marechal-Drouard L."/>
            <person name="Ekker H."/>
            <person name="Hong S.F."/>
            <person name="Kohchi T."/>
            <person name="Lin S.S."/>
            <person name="Liu L.D."/>
            <person name="Nakamura Y."/>
            <person name="Valeeva L.R."/>
            <person name="Shakirov E.V."/>
            <person name="Shippen D.E."/>
            <person name="Wei W.L."/>
            <person name="Yagura M."/>
            <person name="Yamaoka S."/>
            <person name="Yamato K.T."/>
            <person name="Liu C."/>
            <person name="Berger F."/>
        </authorList>
    </citation>
    <scope>NUCLEOTIDE SEQUENCE [LARGE SCALE GENOMIC DNA]</scope>
    <source>
        <strain evidence="3">Tak-1</strain>
    </source>
</reference>
<accession>A0AAF6ASH3</accession>
<keyword evidence="1" id="KW-0472">Membrane</keyword>
<dbReference type="EMBL" id="AP019866">
    <property type="protein sequence ID" value="BBM99392.1"/>
    <property type="molecule type" value="Genomic_DNA"/>
</dbReference>
<dbReference type="EMBL" id="AP019866">
    <property type="protein sequence ID" value="BBM99393.1"/>
    <property type="molecule type" value="Genomic_DNA"/>
</dbReference>
<proteinExistence type="predicted"/>
<evidence type="ECO:0000313" key="2">
    <source>
        <dbReference type="EMBL" id="BBM99393.1"/>
    </source>
</evidence>
<feature type="transmembrane region" description="Helical" evidence="1">
    <location>
        <begin position="509"/>
        <end position="527"/>
    </location>
</feature>
<dbReference type="Proteomes" id="UP001162541">
    <property type="component" value="Chromosome 1"/>
</dbReference>
<keyword evidence="1" id="KW-0812">Transmembrane</keyword>
<feature type="transmembrane region" description="Helical" evidence="1">
    <location>
        <begin position="366"/>
        <end position="387"/>
    </location>
</feature>
<gene>
    <name evidence="2" type="ORF">Mp_1g20980</name>
</gene>
<name>A0AAF6ASH3_MARPO</name>
<reference evidence="2" key="1">
    <citation type="journal article" date="2019" name="Curr. Biol.">
        <title>Chromatin organization in early land plants reveals an ancestral association between H3K27me3, transposons, and constitutive heterochromatin.</title>
        <authorList>
            <person name="Montgomery S.A."/>
            <person name="Tanizawa Y."/>
            <person name="Galik B."/>
            <person name="Wang N."/>
            <person name="Ito T."/>
            <person name="Mochizuki T."/>
            <person name="Akimcheva S."/>
            <person name="Bowman J."/>
            <person name="Cognat V."/>
            <person name="Drouard L."/>
            <person name="Ekker H."/>
            <person name="Houng S."/>
            <person name="Kohchi T."/>
            <person name="Lin S."/>
            <person name="Liu L.D."/>
            <person name="Nakamura Y."/>
            <person name="Valeeva L.R."/>
            <person name="Shakirov E.V."/>
            <person name="Shippen D.E."/>
            <person name="Wei W."/>
            <person name="Yagura M."/>
            <person name="Yamaoka S."/>
            <person name="Yamato K.T."/>
            <person name="Liu C."/>
            <person name="Berger F."/>
        </authorList>
    </citation>
    <scope>NUCLEOTIDE SEQUENCE [LARGE SCALE GENOMIC DNA]</scope>
    <source>
        <strain evidence="2">Tak-1</strain>
    </source>
</reference>
<organism evidence="2 3">
    <name type="scientific">Marchantia polymorpha subsp. ruderalis</name>
    <dbReference type="NCBI Taxonomy" id="1480154"/>
    <lineage>
        <taxon>Eukaryota</taxon>
        <taxon>Viridiplantae</taxon>
        <taxon>Streptophyta</taxon>
        <taxon>Embryophyta</taxon>
        <taxon>Marchantiophyta</taxon>
        <taxon>Marchantiopsida</taxon>
        <taxon>Marchantiidae</taxon>
        <taxon>Marchantiales</taxon>
        <taxon>Marchantiaceae</taxon>
        <taxon>Marchantia</taxon>
    </lineage>
</organism>
<feature type="transmembrane region" description="Helical" evidence="1">
    <location>
        <begin position="399"/>
        <end position="424"/>
    </location>
</feature>
<keyword evidence="1" id="KW-1133">Transmembrane helix</keyword>
<dbReference type="AlphaFoldDB" id="A0AAF6ASH3"/>
<sequence length="660" mass="74327">MTHGVEGRAFAVMARVIDGGTSPESERAFSDFETESGDSPHPCSGRSRCICREFNDPKFLDRLHEHAHVSFRWRTFWKELLYHTFFPLTLPLVYLWEGGQRGIKNRQFLGGSLILTLSQWFLAAAFFSLNGLSWLYVSPDIFIADFLWIVRCLILAAKYGFTSDHEMEIMRKEVIPLEAQKDRTLMLGWTNVIPLRVLKRQLLLAAVRKNALRCNASLRLIPGASDKTVHEIMQQLTEAPKINDHKELKIAPSWDSLDRAIGFDETTHLCATCLKETGSNKSFETRWLEICMRDMLNNPELIVPTEALLAEKEVASESVDDREHEKACPALDLPALLLAAYILQRASELLPKKQFLHQLFVNPWRLYYLSVLFGIIHAIIPFATRALVGQPSTFGGTQWYNFVVSASSFAINVSSMSWSVNFMLGGLADFRRRYFVARLLNTLLKDGFSSDESVVSRKLRDTKRSIKRNSPYHLGLAINFSDPRSVIGWWAVRTLVQDFGLVFYMRVKYYATYFALYCGLLMGYLVVKLFASNAISTSYILAVVVFDLLVFIGLLCLVVSPGGGTNNLNVEHGATLYRIKMSISTRLNRGGDDLKFEERRSMELAMEVLQSITQAVYWDNLVNQITFLGFTAGAEILGVLIGAGGTAVGIAAQQLTATIS</sequence>
<evidence type="ECO:0000256" key="1">
    <source>
        <dbReference type="SAM" id="Phobius"/>
    </source>
</evidence>
<feature type="transmembrane region" description="Helical" evidence="1">
    <location>
        <begin position="141"/>
        <end position="161"/>
    </location>
</feature>
<protein>
    <submittedName>
        <fullName evidence="2">Uncharacterized protein</fullName>
    </submittedName>
</protein>
<feature type="transmembrane region" description="Helical" evidence="1">
    <location>
        <begin position="539"/>
        <end position="559"/>
    </location>
</feature>
<evidence type="ECO:0000313" key="3">
    <source>
        <dbReference type="Proteomes" id="UP001162541"/>
    </source>
</evidence>